<dbReference type="RefSeq" id="WP_164043671.1">
    <property type="nucleotide sequence ID" value="NZ_JAAGNZ010000004.1"/>
</dbReference>
<organism evidence="4 5">
    <name type="scientific">Spirosoma agri</name>
    <dbReference type="NCBI Taxonomy" id="1987381"/>
    <lineage>
        <taxon>Bacteria</taxon>
        <taxon>Pseudomonadati</taxon>
        <taxon>Bacteroidota</taxon>
        <taxon>Cytophagia</taxon>
        <taxon>Cytophagales</taxon>
        <taxon>Cytophagaceae</taxon>
        <taxon>Spirosoma</taxon>
    </lineage>
</organism>
<gene>
    <name evidence="4" type="ORF">GK091_26035</name>
</gene>
<protein>
    <submittedName>
        <fullName evidence="4">Uncharacterized protein</fullName>
    </submittedName>
</protein>
<evidence type="ECO:0000313" key="4">
    <source>
        <dbReference type="EMBL" id="NEU70363.1"/>
    </source>
</evidence>
<evidence type="ECO:0000256" key="1">
    <source>
        <dbReference type="SAM" id="Coils"/>
    </source>
</evidence>
<keyword evidence="3" id="KW-0812">Transmembrane</keyword>
<comment type="caution">
    <text evidence="4">The sequence shown here is derived from an EMBL/GenBank/DDBJ whole genome shotgun (WGS) entry which is preliminary data.</text>
</comment>
<name>A0A6M0IT67_9BACT</name>
<keyword evidence="3" id="KW-0472">Membrane</keyword>
<keyword evidence="5" id="KW-1185">Reference proteome</keyword>
<dbReference type="AlphaFoldDB" id="A0A6M0IT67"/>
<evidence type="ECO:0000313" key="5">
    <source>
        <dbReference type="Proteomes" id="UP000477386"/>
    </source>
</evidence>
<keyword evidence="3" id="KW-1133">Transmembrane helix</keyword>
<dbReference type="Gene3D" id="1.20.5.300">
    <property type="match status" value="1"/>
</dbReference>
<evidence type="ECO:0000256" key="3">
    <source>
        <dbReference type="SAM" id="Phobius"/>
    </source>
</evidence>
<reference evidence="4 5" key="1">
    <citation type="submission" date="2020-02" db="EMBL/GenBank/DDBJ databases">
        <title>Draft genome sequence of two Spirosoma agri KCTC 52727 and Spirosoma terrae KCTC 52035.</title>
        <authorList>
            <person name="Rojas J."/>
            <person name="Ambika Manirajan B."/>
            <person name="Ratering S."/>
            <person name="Suarez C."/>
            <person name="Schnell S."/>
        </authorList>
    </citation>
    <scope>NUCLEOTIDE SEQUENCE [LARGE SCALE GENOMIC DNA]</scope>
    <source>
        <strain evidence="4 5">KCTC 52727</strain>
    </source>
</reference>
<accession>A0A6M0IT67</accession>
<sequence length="303" mass="34120">MKTTEYNSSTLAWVLATLTGLGVAVGLYWINDQRLTTRYDQAEQRADSLLSVKLQLEGDLRDLKSQLETATDDTAYLNKRIANVHDQVNQRDQTVGELRRQNASYSQAIGAFTQQLSRLSVVRDSLEHQMMAMHDKIKWQNQANEQLSKQQPERQPTDSDAQTLTSVPHSAINGDAFLVEVRKSNKKVTAKAKKATTLTISFTIPAVSTLEGTQEVYLSLTDEQQQPMMPALHTATVTRPDQNEVIPVHATQIVNFAQNPHRISVSFKPENTIKPGIYRASVFTKDAYLGSVDFHLRDSFWFL</sequence>
<dbReference type="Proteomes" id="UP000477386">
    <property type="component" value="Unassembled WGS sequence"/>
</dbReference>
<dbReference type="SUPFAM" id="SSF90257">
    <property type="entry name" value="Myosin rod fragments"/>
    <property type="match status" value="1"/>
</dbReference>
<keyword evidence="1" id="KW-0175">Coiled coil</keyword>
<evidence type="ECO:0000256" key="2">
    <source>
        <dbReference type="SAM" id="MobiDB-lite"/>
    </source>
</evidence>
<feature type="coiled-coil region" evidence="1">
    <location>
        <begin position="39"/>
        <end position="73"/>
    </location>
</feature>
<feature type="transmembrane region" description="Helical" evidence="3">
    <location>
        <begin position="12"/>
        <end position="30"/>
    </location>
</feature>
<dbReference type="EMBL" id="JAAGNZ010000004">
    <property type="protein sequence ID" value="NEU70363.1"/>
    <property type="molecule type" value="Genomic_DNA"/>
</dbReference>
<proteinExistence type="predicted"/>
<feature type="region of interest" description="Disordered" evidence="2">
    <location>
        <begin position="144"/>
        <end position="165"/>
    </location>
</feature>